<evidence type="ECO:0000313" key="3">
    <source>
        <dbReference type="Proteomes" id="UP000065220"/>
    </source>
</evidence>
<dbReference type="STRING" id="111015.AXF14_03800"/>
<protein>
    <submittedName>
        <fullName evidence="2">Pilus assembly protein TadE</fullName>
    </submittedName>
</protein>
<organism evidence="2 3">
    <name type="scientific">Actinomyces radicidentis</name>
    <dbReference type="NCBI Taxonomy" id="111015"/>
    <lineage>
        <taxon>Bacteria</taxon>
        <taxon>Bacillati</taxon>
        <taxon>Actinomycetota</taxon>
        <taxon>Actinomycetes</taxon>
        <taxon>Actinomycetales</taxon>
        <taxon>Actinomycetaceae</taxon>
        <taxon>Actinomyces</taxon>
    </lineage>
</organism>
<keyword evidence="1" id="KW-0472">Membrane</keyword>
<sequence>MSPQRAGRGGCPSRLQGLGEEAGMVTAETAVAMPAVVLVLVLVLSGVSAGVTQLRVTDAARVAARAAAIGEDPLADGQRAGGVVSLSVERGDLTCVTASRQVAGPLGAVGVTARSRVCAYTEPGEG</sequence>
<evidence type="ECO:0000256" key="1">
    <source>
        <dbReference type="SAM" id="Phobius"/>
    </source>
</evidence>
<dbReference type="OrthoDB" id="3259773at2"/>
<dbReference type="EMBL" id="CP014228">
    <property type="protein sequence ID" value="AMD86879.1"/>
    <property type="molecule type" value="Genomic_DNA"/>
</dbReference>
<keyword evidence="1" id="KW-0812">Transmembrane</keyword>
<accession>A0A0X8JE03</accession>
<feature type="transmembrane region" description="Helical" evidence="1">
    <location>
        <begin position="31"/>
        <end position="51"/>
    </location>
</feature>
<reference evidence="3" key="1">
    <citation type="submission" date="2016-02" db="EMBL/GenBank/DDBJ databases">
        <authorList>
            <person name="Holder M.E."/>
            <person name="Ajami N.J."/>
            <person name="Petrosino J.F."/>
        </authorList>
    </citation>
    <scope>NUCLEOTIDE SEQUENCE [LARGE SCALE GENOMIC DNA]</scope>
    <source>
        <strain evidence="3">CCUG 36733</strain>
    </source>
</reference>
<proteinExistence type="predicted"/>
<gene>
    <name evidence="2" type="ORF">AXF14_03800</name>
</gene>
<dbReference type="AlphaFoldDB" id="A0A0X8JE03"/>
<dbReference type="Proteomes" id="UP000065220">
    <property type="component" value="Chromosome"/>
</dbReference>
<dbReference type="NCBIfam" id="NF041390">
    <property type="entry name" value="TadE_Rv3655c"/>
    <property type="match status" value="1"/>
</dbReference>
<dbReference type="KEGG" id="ard:AXF14_03800"/>
<name>A0A0X8JE03_ACTRD</name>
<evidence type="ECO:0000313" key="2">
    <source>
        <dbReference type="EMBL" id="AMD86879.1"/>
    </source>
</evidence>
<keyword evidence="3" id="KW-1185">Reference proteome</keyword>
<keyword evidence="1" id="KW-1133">Transmembrane helix</keyword>
<dbReference type="InterPro" id="IPR049790">
    <property type="entry name" value="Rv3655c/TadE"/>
</dbReference>